<dbReference type="InterPro" id="IPR036322">
    <property type="entry name" value="WD40_repeat_dom_sf"/>
</dbReference>
<evidence type="ECO:0000256" key="1">
    <source>
        <dbReference type="ARBA" id="ARBA00022574"/>
    </source>
</evidence>
<dbReference type="GeneID" id="30200795"/>
<dbReference type="Pfam" id="PF00400">
    <property type="entry name" value="WD40"/>
    <property type="match status" value="4"/>
</dbReference>
<dbReference type="PROSITE" id="PS50082">
    <property type="entry name" value="WD_REPEATS_2"/>
    <property type="match status" value="3"/>
</dbReference>
<dbReference type="AlphaFoldDB" id="A0A1E3P0E2"/>
<evidence type="ECO:0008006" key="6">
    <source>
        <dbReference type="Google" id="ProtNLM"/>
    </source>
</evidence>
<sequence>MAPIHDLIDSNGTSATSSNSAATFNAESINQLFPEIDKNELTRLIIQSLSDLGFEKSSQTLKAESGLELDSPIINNFIAYIKDGDFQQAEEIIDDLNLVDDSPGVKKKIKFLIKREKFLECLYSETSGHIALKILRNEIGTLTTINNIRSLTALLMNKESEQLQKVNGWLQSVENSRILLLNEISRYINPNEMIPKFRLFKLLQQSITHQRSLNLYQFGEEHTHVSLYEDLKSDKSNFPDTIVKTLTDHKDEVWYVQFSHDGTKLVTTSADHQIHVYDVTQDFKKIHTLSGHEKQVMYASFSPDDKRLLTCSIESKARIWNLETGEAEQVISLMGDSRIWCGDWYPNGECFVLGSPDKEIILYDANTGQQLHKWEGPIINDLKISSNCKLIAATYEKNIEVWDLNTKEKLKTIEIGERITSLSVSHRNPNHILINVSPNELQIWDWTRSLLLTKFVGHKQEKYIIRSCYGYDENLVCSGSEDGRVFVWNREFGALLGAFDAHKGNTNCVTWNPKIKTMFVTCGDDFIVRIWGPSPKKLAP</sequence>
<dbReference type="Gene3D" id="2.130.10.10">
    <property type="entry name" value="YVTN repeat-like/Quinoprotein amine dehydrogenase"/>
    <property type="match status" value="1"/>
</dbReference>
<gene>
    <name evidence="4" type="ORF">WICANDRAFT_63431</name>
</gene>
<dbReference type="SUPFAM" id="SSF50978">
    <property type="entry name" value="WD40 repeat-like"/>
    <property type="match status" value="1"/>
</dbReference>
<feature type="repeat" description="WD" evidence="3">
    <location>
        <begin position="499"/>
        <end position="531"/>
    </location>
</feature>
<dbReference type="PANTHER" id="PTHR22838:SF0">
    <property type="entry name" value="WD REPEAT-CONTAINING PROTEIN 26"/>
    <property type="match status" value="1"/>
</dbReference>
<evidence type="ECO:0000256" key="3">
    <source>
        <dbReference type="PROSITE-ProRule" id="PRU00221"/>
    </source>
</evidence>
<dbReference type="InterPro" id="IPR001680">
    <property type="entry name" value="WD40_rpt"/>
</dbReference>
<dbReference type="CDD" id="cd00200">
    <property type="entry name" value="WD40"/>
    <property type="match status" value="1"/>
</dbReference>
<organism evidence="4 5">
    <name type="scientific">Wickerhamomyces anomalus (strain ATCC 58044 / CBS 1984 / NCYC 433 / NRRL Y-366-8)</name>
    <name type="common">Yeast</name>
    <name type="synonym">Hansenula anomala</name>
    <dbReference type="NCBI Taxonomy" id="683960"/>
    <lineage>
        <taxon>Eukaryota</taxon>
        <taxon>Fungi</taxon>
        <taxon>Dikarya</taxon>
        <taxon>Ascomycota</taxon>
        <taxon>Saccharomycotina</taxon>
        <taxon>Saccharomycetes</taxon>
        <taxon>Phaffomycetales</taxon>
        <taxon>Wickerhamomycetaceae</taxon>
        <taxon>Wickerhamomyces</taxon>
    </lineage>
</organism>
<dbReference type="PANTHER" id="PTHR22838">
    <property type="entry name" value="WD REPEAT PROTEIN 26-RELATED"/>
    <property type="match status" value="1"/>
</dbReference>
<evidence type="ECO:0000256" key="2">
    <source>
        <dbReference type="ARBA" id="ARBA00022737"/>
    </source>
</evidence>
<dbReference type="PROSITE" id="PS50896">
    <property type="entry name" value="LISH"/>
    <property type="match status" value="1"/>
</dbReference>
<dbReference type="PROSITE" id="PS50294">
    <property type="entry name" value="WD_REPEATS_REGION"/>
    <property type="match status" value="3"/>
</dbReference>
<dbReference type="EMBL" id="KV454211">
    <property type="protein sequence ID" value="ODQ58926.1"/>
    <property type="molecule type" value="Genomic_DNA"/>
</dbReference>
<reference evidence="4 5" key="1">
    <citation type="journal article" date="2016" name="Proc. Natl. Acad. Sci. U.S.A.">
        <title>Comparative genomics of biotechnologically important yeasts.</title>
        <authorList>
            <person name="Riley R."/>
            <person name="Haridas S."/>
            <person name="Wolfe K.H."/>
            <person name="Lopes M.R."/>
            <person name="Hittinger C.T."/>
            <person name="Goeker M."/>
            <person name="Salamov A.A."/>
            <person name="Wisecaver J.H."/>
            <person name="Long T.M."/>
            <person name="Calvey C.H."/>
            <person name="Aerts A.L."/>
            <person name="Barry K.W."/>
            <person name="Choi C."/>
            <person name="Clum A."/>
            <person name="Coughlan A.Y."/>
            <person name="Deshpande S."/>
            <person name="Douglass A.P."/>
            <person name="Hanson S.J."/>
            <person name="Klenk H.-P."/>
            <person name="LaButti K.M."/>
            <person name="Lapidus A."/>
            <person name="Lindquist E.A."/>
            <person name="Lipzen A.M."/>
            <person name="Meier-Kolthoff J.P."/>
            <person name="Ohm R.A."/>
            <person name="Otillar R.P."/>
            <person name="Pangilinan J.L."/>
            <person name="Peng Y."/>
            <person name="Rokas A."/>
            <person name="Rosa C.A."/>
            <person name="Scheuner C."/>
            <person name="Sibirny A.A."/>
            <person name="Slot J.C."/>
            <person name="Stielow J.B."/>
            <person name="Sun H."/>
            <person name="Kurtzman C.P."/>
            <person name="Blackwell M."/>
            <person name="Grigoriev I.V."/>
            <person name="Jeffries T.W."/>
        </authorList>
    </citation>
    <scope>NUCLEOTIDE SEQUENCE [LARGE SCALE GENOMIC DNA]</scope>
    <source>
        <strain evidence="5">ATCC 58044 / CBS 1984 / NCYC 433 / NRRL Y-366-8</strain>
    </source>
</reference>
<feature type="repeat" description="WD" evidence="3">
    <location>
        <begin position="246"/>
        <end position="279"/>
    </location>
</feature>
<dbReference type="GO" id="GO:0043161">
    <property type="term" value="P:proteasome-mediated ubiquitin-dependent protein catabolic process"/>
    <property type="evidence" value="ECO:0007669"/>
    <property type="project" value="TreeGrafter"/>
</dbReference>
<keyword evidence="2" id="KW-0677">Repeat</keyword>
<dbReference type="GO" id="GO:0034657">
    <property type="term" value="C:GID complex"/>
    <property type="evidence" value="ECO:0007669"/>
    <property type="project" value="TreeGrafter"/>
</dbReference>
<evidence type="ECO:0000313" key="5">
    <source>
        <dbReference type="Proteomes" id="UP000094112"/>
    </source>
</evidence>
<name>A0A1E3P0E2_WICAA</name>
<feature type="repeat" description="WD" evidence="3">
    <location>
        <begin position="289"/>
        <end position="330"/>
    </location>
</feature>
<dbReference type="InterPro" id="IPR006594">
    <property type="entry name" value="LisH"/>
</dbReference>
<proteinExistence type="predicted"/>
<protein>
    <recommendedName>
        <fullName evidence="6">CTLH domain-containing protein</fullName>
    </recommendedName>
</protein>
<dbReference type="InterPro" id="IPR051350">
    <property type="entry name" value="WD_repeat-ST_regulator"/>
</dbReference>
<dbReference type="Proteomes" id="UP000094112">
    <property type="component" value="Unassembled WGS sequence"/>
</dbReference>
<keyword evidence="5" id="KW-1185">Reference proteome</keyword>
<evidence type="ECO:0000313" key="4">
    <source>
        <dbReference type="EMBL" id="ODQ58926.1"/>
    </source>
</evidence>
<dbReference type="SMART" id="SM00320">
    <property type="entry name" value="WD40"/>
    <property type="match status" value="7"/>
</dbReference>
<dbReference type="Pfam" id="PF23627">
    <property type="entry name" value="LisH_WDR26"/>
    <property type="match status" value="1"/>
</dbReference>
<dbReference type="RefSeq" id="XP_019038133.1">
    <property type="nucleotide sequence ID" value="XM_019183549.1"/>
</dbReference>
<dbReference type="InterPro" id="IPR015943">
    <property type="entry name" value="WD40/YVTN_repeat-like_dom_sf"/>
</dbReference>
<dbReference type="OrthoDB" id="972532at2759"/>
<keyword evidence="1 3" id="KW-0853">WD repeat</keyword>
<accession>A0A1E3P0E2</accession>
<dbReference type="STRING" id="683960.A0A1E3P0E2"/>